<evidence type="ECO:0000256" key="1">
    <source>
        <dbReference type="SAM" id="MobiDB-lite"/>
    </source>
</evidence>
<protein>
    <submittedName>
        <fullName evidence="3">Uncharacterized protein</fullName>
    </submittedName>
</protein>
<organism evidence="3 4">
    <name type="scientific">Apostasia shenzhenica</name>
    <dbReference type="NCBI Taxonomy" id="1088818"/>
    <lineage>
        <taxon>Eukaryota</taxon>
        <taxon>Viridiplantae</taxon>
        <taxon>Streptophyta</taxon>
        <taxon>Embryophyta</taxon>
        <taxon>Tracheophyta</taxon>
        <taxon>Spermatophyta</taxon>
        <taxon>Magnoliopsida</taxon>
        <taxon>Liliopsida</taxon>
        <taxon>Asparagales</taxon>
        <taxon>Orchidaceae</taxon>
        <taxon>Apostasioideae</taxon>
        <taxon>Apostasia</taxon>
    </lineage>
</organism>
<name>A0A2I0AVT2_9ASPA</name>
<keyword evidence="2" id="KW-0472">Membrane</keyword>
<feature type="compositionally biased region" description="Acidic residues" evidence="1">
    <location>
        <begin position="228"/>
        <end position="244"/>
    </location>
</feature>
<feature type="region of interest" description="Disordered" evidence="1">
    <location>
        <begin position="218"/>
        <end position="244"/>
    </location>
</feature>
<evidence type="ECO:0000313" key="4">
    <source>
        <dbReference type="Proteomes" id="UP000236161"/>
    </source>
</evidence>
<dbReference type="PANTHER" id="PTHR36760:SF1">
    <property type="entry name" value="ACIDIC LEUCINE-RICH NUCLEAR PHOSPHOPROTEIN 32 FAMILY B PROTEIN"/>
    <property type="match status" value="1"/>
</dbReference>
<evidence type="ECO:0000256" key="2">
    <source>
        <dbReference type="SAM" id="Phobius"/>
    </source>
</evidence>
<dbReference type="AlphaFoldDB" id="A0A2I0AVT2"/>
<dbReference type="PANTHER" id="PTHR36760">
    <property type="entry name" value="ACIDIC LEUCINE-RICH NUCLEAR PHOSPHOPROTEIN 32 FAMILY B PROTEIN"/>
    <property type="match status" value="1"/>
</dbReference>
<dbReference type="STRING" id="1088818.A0A2I0AVT2"/>
<dbReference type="Proteomes" id="UP000236161">
    <property type="component" value="Unassembled WGS sequence"/>
</dbReference>
<dbReference type="EMBL" id="KZ451946">
    <property type="protein sequence ID" value="PKA59647.1"/>
    <property type="molecule type" value="Genomic_DNA"/>
</dbReference>
<reference evidence="3 4" key="1">
    <citation type="journal article" date="2017" name="Nature">
        <title>The Apostasia genome and the evolution of orchids.</title>
        <authorList>
            <person name="Zhang G.Q."/>
            <person name="Liu K.W."/>
            <person name="Li Z."/>
            <person name="Lohaus R."/>
            <person name="Hsiao Y.Y."/>
            <person name="Niu S.C."/>
            <person name="Wang J.Y."/>
            <person name="Lin Y.C."/>
            <person name="Xu Q."/>
            <person name="Chen L.J."/>
            <person name="Yoshida K."/>
            <person name="Fujiwara S."/>
            <person name="Wang Z.W."/>
            <person name="Zhang Y.Q."/>
            <person name="Mitsuda N."/>
            <person name="Wang M."/>
            <person name="Liu G.H."/>
            <person name="Pecoraro L."/>
            <person name="Huang H.X."/>
            <person name="Xiao X.J."/>
            <person name="Lin M."/>
            <person name="Wu X.Y."/>
            <person name="Wu W.L."/>
            <person name="Chen Y.Y."/>
            <person name="Chang S.B."/>
            <person name="Sakamoto S."/>
            <person name="Ohme-Takagi M."/>
            <person name="Yagi M."/>
            <person name="Zeng S.J."/>
            <person name="Shen C.Y."/>
            <person name="Yeh C.M."/>
            <person name="Luo Y.B."/>
            <person name="Tsai W.C."/>
            <person name="Van de Peer Y."/>
            <person name="Liu Z.J."/>
        </authorList>
    </citation>
    <scope>NUCLEOTIDE SEQUENCE [LARGE SCALE GENOMIC DNA]</scope>
    <source>
        <strain evidence="4">cv. Shenzhen</strain>
        <tissue evidence="3">Stem</tissue>
    </source>
</reference>
<keyword evidence="4" id="KW-1185">Reference proteome</keyword>
<proteinExistence type="predicted"/>
<gene>
    <name evidence="3" type="ORF">AXF42_Ash020248</name>
</gene>
<keyword evidence="2" id="KW-1133">Transmembrane helix</keyword>
<dbReference type="OrthoDB" id="1939140at2759"/>
<sequence>MLPLSFAFLPAFLPHGNKRKLNWPRELAMTELCSSADSTPLFLLLHDLLCFTSFIFSHPLLFSYILLLHPHLLHLLCFLSPLLLSTSLLLLSLLTIPPTLHHPPPLGRTFAAVLTLLRSGLGSQPAVDFTEQLSSMFLHSPNSCSEHLDRQWLKEGLRRDGSMRSREKEWKRTLACKLYEERMTAELCEERKAVDGAEEMDLLWEAYEVHAAKSKGREKWGRKPAAVEEQEELEEAEDEDEEDEEEALEKLCCLQALRLSAGKMNLGMGRPSLMKISKALKGTRFFRRAGRRARKGSS</sequence>
<feature type="transmembrane region" description="Helical" evidence="2">
    <location>
        <begin position="75"/>
        <end position="96"/>
    </location>
</feature>
<evidence type="ECO:0000313" key="3">
    <source>
        <dbReference type="EMBL" id="PKA59647.1"/>
    </source>
</evidence>
<accession>A0A2I0AVT2</accession>
<feature type="transmembrane region" description="Helical" evidence="2">
    <location>
        <begin position="42"/>
        <end position="68"/>
    </location>
</feature>
<keyword evidence="2" id="KW-0812">Transmembrane</keyword>